<reference evidence="2 3" key="1">
    <citation type="submission" date="2018-08" db="EMBL/GenBank/DDBJ databases">
        <title>A genome reference for cultivated species of the human gut microbiota.</title>
        <authorList>
            <person name="Zou Y."/>
            <person name="Xue W."/>
            <person name="Luo G."/>
        </authorList>
    </citation>
    <scope>NUCLEOTIDE SEQUENCE [LARGE SCALE GENOMIC DNA]</scope>
    <source>
        <strain evidence="2 3">AF36-11AT</strain>
    </source>
</reference>
<sequence>MDGSITTNKGITLIGKLLAQKGALQITRVAVGDGTPPASPATLNALVHELKNATIESVDNPKNGEAKIVVTVSSIGVTQGFFVKEIGVFAKDTDGREILYAYAGFSDNPQWIRPEGTAITNVATYDINTIIDRVSEVKVTIDPSSLATKADLTKLDDRISALERKEHVKIYGVRWPKGASASKGERIYDSVGMTAEAGVGSQTVTNDFDKAYPFAGRRRCNGYRDADRTFHVTAYEGEPGYTTNDPAKLVYVETPEFYYFDGIDGDYEVMAVSTYPVPGFEFMPRTYSAAYLVAMEGETDSKKPTSRSGVFSDYNSLNGWATDIKKLGSQYTGMLAVDNYIDGLLMMVEFGTKDVQTVIMGASTLPYSDSHVALAAEDSANRILITKAQAAGYVVGQTISLSKSNIWSDEVAKNRIVTKIEDKSTDQTYLYFDGAAVSIAEGCHVSSRPWVNGAADVVVASSGSTVDNTSGKYPFIYRGKENPYANAWVNVADLLHVREGTEGNYKYHMAYLPDPTKYAGGTVSSDYVQLDFEMPGQDGYVKELGKDPRYPFIRVTKTVGGSSSTYYAGYYWYGRNAVNAVIAGGGLLDGRYCGPRYFGCDGAPSPSGWTRRARLS</sequence>
<organism evidence="2 3">
    <name type="scientific">Faecalibacterium prausnitzii</name>
    <dbReference type="NCBI Taxonomy" id="853"/>
    <lineage>
        <taxon>Bacteria</taxon>
        <taxon>Bacillati</taxon>
        <taxon>Bacillota</taxon>
        <taxon>Clostridia</taxon>
        <taxon>Eubacteriales</taxon>
        <taxon>Oscillospiraceae</taxon>
        <taxon>Faecalibacterium</taxon>
    </lineage>
</organism>
<evidence type="ECO:0000259" key="1">
    <source>
        <dbReference type="Pfam" id="PF12571"/>
    </source>
</evidence>
<comment type="caution">
    <text evidence="2">The sequence shown here is derived from an EMBL/GenBank/DDBJ whole genome shotgun (WGS) entry which is preliminary data.</text>
</comment>
<feature type="domain" description="Phage tail fibre protein N-terminal" evidence="1">
    <location>
        <begin position="4"/>
        <end position="145"/>
    </location>
</feature>
<dbReference type="EMBL" id="QVEQ01000003">
    <property type="protein sequence ID" value="RGB71806.1"/>
    <property type="molecule type" value="Genomic_DNA"/>
</dbReference>
<dbReference type="InterPro" id="IPR022225">
    <property type="entry name" value="Phage_tail_fibre_N"/>
</dbReference>
<evidence type="ECO:0000313" key="3">
    <source>
        <dbReference type="Proteomes" id="UP000261140"/>
    </source>
</evidence>
<dbReference type="Proteomes" id="UP000261140">
    <property type="component" value="Unassembled WGS sequence"/>
</dbReference>
<gene>
    <name evidence="2" type="ORF">DWZ89_04705</name>
</gene>
<protein>
    <recommendedName>
        <fullName evidence="1">Phage tail fibre protein N-terminal domain-containing protein</fullName>
    </recommendedName>
</protein>
<proteinExistence type="predicted"/>
<evidence type="ECO:0000313" key="2">
    <source>
        <dbReference type="EMBL" id="RGB71806.1"/>
    </source>
</evidence>
<dbReference type="AlphaFoldDB" id="A0A3E2TAU7"/>
<dbReference type="Pfam" id="PF12571">
    <property type="entry name" value="Phage_tail_fib"/>
    <property type="match status" value="1"/>
</dbReference>
<accession>A0A3E2TAU7</accession>
<dbReference type="RefSeq" id="WP_117504979.1">
    <property type="nucleotide sequence ID" value="NZ_QVEQ01000003.1"/>
</dbReference>
<name>A0A3E2TAU7_9FIRM</name>